<dbReference type="Pfam" id="PF13340">
    <property type="entry name" value="DUF4096"/>
    <property type="match status" value="1"/>
</dbReference>
<dbReference type="InterPro" id="IPR025161">
    <property type="entry name" value="IS402-like_dom"/>
</dbReference>
<gene>
    <name evidence="2" type="ORF">NB640_00685</name>
</gene>
<dbReference type="InterPro" id="IPR052909">
    <property type="entry name" value="Transposase_6_like"/>
</dbReference>
<evidence type="ECO:0000313" key="2">
    <source>
        <dbReference type="EMBL" id="WAW10221.1"/>
    </source>
</evidence>
<reference evidence="2" key="1">
    <citation type="journal article" date="2022" name="Front. Microbiol.">
        <title>New perspectives on an old grouping: The genomic and phenotypic variability of Oxalobacter formigenes and the implications for calcium oxalate stone prevention.</title>
        <authorList>
            <person name="Chmiel J.A."/>
            <person name="Carr C."/>
            <person name="Stuivenberg G.A."/>
            <person name="Venema R."/>
            <person name="Chanyi R.M."/>
            <person name="Al K.F."/>
            <person name="Giguere D."/>
            <person name="Say H."/>
            <person name="Akouris P.P."/>
            <person name="Dominguez Romero S.A."/>
            <person name="Kwong A."/>
            <person name="Tai V."/>
            <person name="Koval S.F."/>
            <person name="Razvi H."/>
            <person name="Bjazevic J."/>
            <person name="Burton J.P."/>
        </authorList>
    </citation>
    <scope>NUCLEOTIDE SEQUENCE</scope>
    <source>
        <strain evidence="2">WoOx3</strain>
    </source>
</reference>
<sequence>MKRRRAEQLTDEQWALLEPLIPKSESHRTGRGRPEVPTDRDVLNGVFRVLRTGAAWVDLPDRFPSGSTCFRRFSRWVKQGVLRHILEALAQDLEERGGIDLSECFIDGTFTVAKKGGSKWERPGGAKVRSSWLLQTLLVFHSPCTRILLGHMK</sequence>
<dbReference type="PANTHER" id="PTHR46637">
    <property type="entry name" value="TIS1421-TRANSPOSASE PROTEIN A"/>
    <property type="match status" value="1"/>
</dbReference>
<organism evidence="2 3">
    <name type="scientific">Oxalobacter vibrioformis</name>
    <dbReference type="NCBI Taxonomy" id="933080"/>
    <lineage>
        <taxon>Bacteria</taxon>
        <taxon>Pseudomonadati</taxon>
        <taxon>Pseudomonadota</taxon>
        <taxon>Betaproteobacteria</taxon>
        <taxon>Burkholderiales</taxon>
        <taxon>Oxalobacteraceae</taxon>
        <taxon>Oxalobacter</taxon>
    </lineage>
</organism>
<evidence type="ECO:0000313" key="3">
    <source>
        <dbReference type="Proteomes" id="UP001156215"/>
    </source>
</evidence>
<name>A0A9E9LVZ1_9BURK</name>
<dbReference type="EMBL" id="CP098242">
    <property type="protein sequence ID" value="WAW10221.1"/>
    <property type="molecule type" value="Genomic_DNA"/>
</dbReference>
<dbReference type="RefSeq" id="WP_269309225.1">
    <property type="nucleotide sequence ID" value="NZ_CP098242.1"/>
</dbReference>
<dbReference type="KEGG" id="ovb:NB640_00685"/>
<protein>
    <submittedName>
        <fullName evidence="2">Transposase</fullName>
    </submittedName>
</protein>
<dbReference type="PANTHER" id="PTHR46637:SF1">
    <property type="entry name" value="BLL5188 PROTEIN"/>
    <property type="match status" value="1"/>
</dbReference>
<proteinExistence type="predicted"/>
<evidence type="ECO:0000259" key="1">
    <source>
        <dbReference type="Pfam" id="PF13340"/>
    </source>
</evidence>
<dbReference type="Proteomes" id="UP001156215">
    <property type="component" value="Chromosome"/>
</dbReference>
<keyword evidence="3" id="KW-1185">Reference proteome</keyword>
<dbReference type="AlphaFoldDB" id="A0A9E9LVZ1"/>
<accession>A0A9E9LVZ1</accession>
<feature type="domain" description="Insertion element IS402-like" evidence="1">
    <location>
        <begin position="9"/>
        <end position="85"/>
    </location>
</feature>